<organism evidence="1 2">
    <name type="scientific">Lipomyces kononenkoae</name>
    <name type="common">Yeast</name>
    <dbReference type="NCBI Taxonomy" id="34357"/>
    <lineage>
        <taxon>Eukaryota</taxon>
        <taxon>Fungi</taxon>
        <taxon>Dikarya</taxon>
        <taxon>Ascomycota</taxon>
        <taxon>Saccharomycotina</taxon>
        <taxon>Lipomycetes</taxon>
        <taxon>Lipomycetales</taxon>
        <taxon>Lipomycetaceae</taxon>
        <taxon>Lipomyces</taxon>
    </lineage>
</organism>
<dbReference type="Proteomes" id="UP001433508">
    <property type="component" value="Unassembled WGS sequence"/>
</dbReference>
<evidence type="ECO:0000313" key="2">
    <source>
        <dbReference type="Proteomes" id="UP001433508"/>
    </source>
</evidence>
<name>A0ACC3T2T1_LIPKO</name>
<keyword evidence="2" id="KW-1185">Reference proteome</keyword>
<gene>
    <name evidence="1" type="ORF">V1525DRAFT_375578</name>
</gene>
<reference evidence="2" key="1">
    <citation type="journal article" date="2024" name="Front. Bioeng. Biotechnol.">
        <title>Genome-scale model development and genomic sequencing of the oleaginous clade Lipomyces.</title>
        <authorList>
            <person name="Czajka J.J."/>
            <person name="Han Y."/>
            <person name="Kim J."/>
            <person name="Mondo S.J."/>
            <person name="Hofstad B.A."/>
            <person name="Robles A."/>
            <person name="Haridas S."/>
            <person name="Riley R."/>
            <person name="LaButti K."/>
            <person name="Pangilinan J."/>
            <person name="Andreopoulos W."/>
            <person name="Lipzen A."/>
            <person name="Yan J."/>
            <person name="Wang M."/>
            <person name="Ng V."/>
            <person name="Grigoriev I.V."/>
            <person name="Spatafora J.W."/>
            <person name="Magnuson J.K."/>
            <person name="Baker S.E."/>
            <person name="Pomraning K.R."/>
        </authorList>
    </citation>
    <scope>NUCLEOTIDE SEQUENCE [LARGE SCALE GENOMIC DNA]</scope>
    <source>
        <strain evidence="2">CBS 7786</strain>
    </source>
</reference>
<comment type="caution">
    <text evidence="1">The sequence shown here is derived from an EMBL/GenBank/DDBJ whole genome shotgun (WGS) entry which is preliminary data.</text>
</comment>
<dbReference type="EMBL" id="MU971359">
    <property type="protein sequence ID" value="KAK9238227.1"/>
    <property type="molecule type" value="Genomic_DNA"/>
</dbReference>
<accession>A0ACC3T2T1</accession>
<protein>
    <submittedName>
        <fullName evidence="1">Rho GTPase activation protein</fullName>
    </submittedName>
</protein>
<evidence type="ECO:0000313" key="1">
    <source>
        <dbReference type="EMBL" id="KAK9238227.1"/>
    </source>
</evidence>
<proteinExistence type="predicted"/>
<sequence length="792" mass="89575">MAAVTALSAAQPLRQQPTAADVAARRVSAGTRSNRQSKRYSVAALYVSISAAEQDEVDDELARAQKRLRDLKAKISAQSKKNFVLERDVRYLDSRIALLIQNKIASEEHAEVANRLEETDLRYGNSLDHRKVDTYGNLFFLLQTEPHYIATLCRLISMAEIDSFLQTVMFTIYGNQYEQREEHLLLKMFQSVLASQFEAATEFSSLLRANTPVSRMMTTYTRRGPGQSYLKSVLSEQINDVSSHLDLDLEINPLKVFEQIYEEALLCANGNGDLVCMEKCVSAEDAAANKEVLEIIRPRQSTLLKIANSFLTKIIDSLDSVPYGIRWICKQIRSLTRRKYPNTEDSAVCTLIGAFFFLRFINPAIVTPHSYMLVDSLPADSPRRTLTLVAKMLQGLANKSTYSKEPYMASVSTFVDDNKIRMDKFLNDLCDVPDFYETLELDQYVALSKKDIRLSITINEIYSMHALLEQHLGTLGREKPSRLSVILRDVGPAPALLPRIENFTLQLPLFSRFETQIEDLGAALDITQADVLFMEAKSLLIQIIRSLPTCSVVTARPLDLHGIAHLAASTPKDPLLTKKGIRALELLNELIGQNILQDANFASDTLAEEIEEELAQLGSIREKVLDETRSLEDVLKTIKDHNAYLQSQLETYKSYLRNVRMQSGPKKSTVNDRVGLVTIQGKGRKEPKSQYLGPYKYSQQTLQKEGVISVCNVPQNLVNNLYFYISSPTPGTFVVSLNYKGRIRGLLELNLKLDDLLEMIRNDIEVLDLEYVVVNVPGMLDFLQRQFSRRRW</sequence>